<keyword evidence="1" id="KW-0479">Metal-binding</keyword>
<dbReference type="AlphaFoldDB" id="A0A1R2CXR5"/>
<dbReference type="EMBL" id="MPUH01000036">
    <property type="protein sequence ID" value="OMJ93805.1"/>
    <property type="molecule type" value="Genomic_DNA"/>
</dbReference>
<dbReference type="InterPro" id="IPR001510">
    <property type="entry name" value="Znf_PARP"/>
</dbReference>
<proteinExistence type="predicted"/>
<organism evidence="4 5">
    <name type="scientific">Stentor coeruleus</name>
    <dbReference type="NCBI Taxonomy" id="5963"/>
    <lineage>
        <taxon>Eukaryota</taxon>
        <taxon>Sar</taxon>
        <taxon>Alveolata</taxon>
        <taxon>Ciliophora</taxon>
        <taxon>Postciliodesmatophora</taxon>
        <taxon>Heterotrichea</taxon>
        <taxon>Heterotrichida</taxon>
        <taxon>Stentoridae</taxon>
        <taxon>Stentor</taxon>
    </lineage>
</organism>
<evidence type="ECO:0000256" key="2">
    <source>
        <dbReference type="ARBA" id="ARBA00022833"/>
    </source>
</evidence>
<dbReference type="SUPFAM" id="SSF81383">
    <property type="entry name" value="F-box domain"/>
    <property type="match status" value="1"/>
</dbReference>
<name>A0A1R2CXR5_9CILI</name>
<keyword evidence="5" id="KW-1185">Reference proteome</keyword>
<dbReference type="GO" id="GO:0008270">
    <property type="term" value="F:zinc ion binding"/>
    <property type="evidence" value="ECO:0007669"/>
    <property type="project" value="InterPro"/>
</dbReference>
<feature type="domain" description="PARP-type" evidence="3">
    <location>
        <begin position="7"/>
        <end position="70"/>
    </location>
</feature>
<dbReference type="Proteomes" id="UP000187209">
    <property type="component" value="Unassembled WGS sequence"/>
</dbReference>
<accession>A0A1R2CXR5</accession>
<evidence type="ECO:0000313" key="4">
    <source>
        <dbReference type="EMBL" id="OMJ93805.1"/>
    </source>
</evidence>
<evidence type="ECO:0000259" key="3">
    <source>
        <dbReference type="PROSITE" id="PS50064"/>
    </source>
</evidence>
<reference evidence="4 5" key="1">
    <citation type="submission" date="2016-11" db="EMBL/GenBank/DDBJ databases">
        <title>The macronuclear genome of Stentor coeruleus: a giant cell with tiny introns.</title>
        <authorList>
            <person name="Slabodnick M."/>
            <person name="Ruby J.G."/>
            <person name="Reiff S.B."/>
            <person name="Swart E.C."/>
            <person name="Gosai S."/>
            <person name="Prabakaran S."/>
            <person name="Witkowska E."/>
            <person name="Larue G.E."/>
            <person name="Fisher S."/>
            <person name="Freeman R.M."/>
            <person name="Gunawardena J."/>
            <person name="Chu W."/>
            <person name="Stover N.A."/>
            <person name="Gregory B.D."/>
            <person name="Nowacki M."/>
            <person name="Derisi J."/>
            <person name="Roy S.W."/>
            <person name="Marshall W.F."/>
            <person name="Sood P."/>
        </authorList>
    </citation>
    <scope>NUCLEOTIDE SEQUENCE [LARGE SCALE GENOMIC DNA]</scope>
    <source>
        <strain evidence="4">WM001</strain>
    </source>
</reference>
<comment type="caution">
    <text evidence="4">The sequence shown here is derived from an EMBL/GenBank/DDBJ whole genome shotgun (WGS) entry which is preliminary data.</text>
</comment>
<evidence type="ECO:0000256" key="1">
    <source>
        <dbReference type="ARBA" id="ARBA00022723"/>
    </source>
</evidence>
<protein>
    <recommendedName>
        <fullName evidence="3">PARP-type domain-containing protein</fullName>
    </recommendedName>
</protein>
<keyword evidence="2" id="KW-0862">Zinc</keyword>
<evidence type="ECO:0000313" key="5">
    <source>
        <dbReference type="Proteomes" id="UP000187209"/>
    </source>
</evidence>
<dbReference type="InterPro" id="IPR036047">
    <property type="entry name" value="F-box-like_dom_sf"/>
</dbReference>
<gene>
    <name evidence="4" type="ORF">SteCoe_3128</name>
</gene>
<sequence>MVKFNSFWVDEPRTNRTVCYNCHRNILKTDIRVKIRVMYHFEYYHLLCYKPKYKQFIGIKKLTIVLDDFSKKILSDWIENWNSPYKNPKDLDIRPYKLKTLKTTFKCENLAIWVEILKFLDPIDVAKNISRVSRALYRASSEKSLWIYFNIKYFSNDSQAKNYKEMFISYYFEACMKCRKISEKKISRCLATQRRFCSNCLGIITFYHKTDIKSIYGVNPNKLGVPFIPEEYGQKLAYKHMVKRAVYNYRSKRKEKVIKRLKNVLREEVWVLKALDMINIENKDIKNSLDAFKNHKLDCENSKVWLSKVADYINRSNKKITLTSICQELLLLFKID</sequence>
<dbReference type="PROSITE" id="PS50064">
    <property type="entry name" value="ZF_PARP_2"/>
    <property type="match status" value="1"/>
</dbReference>
<dbReference type="GO" id="GO:0003677">
    <property type="term" value="F:DNA binding"/>
    <property type="evidence" value="ECO:0007669"/>
    <property type="project" value="InterPro"/>
</dbReference>